<dbReference type="Proteomes" id="UP000237000">
    <property type="component" value="Unassembled WGS sequence"/>
</dbReference>
<keyword evidence="4" id="KW-1185">Reference proteome</keyword>
<dbReference type="AlphaFoldDB" id="A0A2P5FWI7"/>
<evidence type="ECO:0000313" key="3">
    <source>
        <dbReference type="EMBL" id="POO02135.1"/>
    </source>
</evidence>
<dbReference type="EMBL" id="JXTC01000005">
    <property type="protein sequence ID" value="POO02135.1"/>
    <property type="molecule type" value="Genomic_DNA"/>
</dbReference>
<evidence type="ECO:0000313" key="4">
    <source>
        <dbReference type="Proteomes" id="UP000237000"/>
    </source>
</evidence>
<comment type="caution">
    <text evidence="3">The sequence shown here is derived from an EMBL/GenBank/DDBJ whole genome shotgun (WGS) entry which is preliminary data.</text>
</comment>
<dbReference type="Gene3D" id="3.80.10.10">
    <property type="entry name" value="Ribonuclease Inhibitor"/>
    <property type="match status" value="1"/>
</dbReference>
<dbReference type="InterPro" id="IPR032675">
    <property type="entry name" value="LRR_dom_sf"/>
</dbReference>
<proteinExistence type="predicted"/>
<keyword evidence="1" id="KW-0677">Repeat</keyword>
<dbReference type="Pfam" id="PF23598">
    <property type="entry name" value="LRR_14"/>
    <property type="match status" value="1"/>
</dbReference>
<accession>A0A2P5FWI7</accession>
<reference evidence="4" key="1">
    <citation type="submission" date="2016-06" db="EMBL/GenBank/DDBJ databases">
        <title>Parallel loss of symbiosis genes in relatives of nitrogen-fixing non-legume Parasponia.</title>
        <authorList>
            <person name="Van Velzen R."/>
            <person name="Holmer R."/>
            <person name="Bu F."/>
            <person name="Rutten L."/>
            <person name="Van Zeijl A."/>
            <person name="Liu W."/>
            <person name="Santuari L."/>
            <person name="Cao Q."/>
            <person name="Sharma T."/>
            <person name="Shen D."/>
            <person name="Roswanjaya Y."/>
            <person name="Wardhani T."/>
            <person name="Kalhor M.S."/>
            <person name="Jansen J."/>
            <person name="Van den Hoogen J."/>
            <person name="Gungor B."/>
            <person name="Hartog M."/>
            <person name="Hontelez J."/>
            <person name="Verver J."/>
            <person name="Yang W.-C."/>
            <person name="Schijlen E."/>
            <person name="Repin R."/>
            <person name="Schilthuizen M."/>
            <person name="Schranz E."/>
            <person name="Heidstra R."/>
            <person name="Miyata K."/>
            <person name="Fedorova E."/>
            <person name="Kohlen W."/>
            <person name="Bisseling T."/>
            <person name="Smit S."/>
            <person name="Geurts R."/>
        </authorList>
    </citation>
    <scope>NUCLEOTIDE SEQUENCE [LARGE SCALE GENOMIC DNA]</scope>
    <source>
        <strain evidence="4">cv. RG33-2</strain>
    </source>
</reference>
<evidence type="ECO:0000256" key="1">
    <source>
        <dbReference type="ARBA" id="ARBA00022737"/>
    </source>
</evidence>
<organism evidence="3 4">
    <name type="scientific">Trema orientale</name>
    <name type="common">Charcoal tree</name>
    <name type="synonym">Celtis orientalis</name>
    <dbReference type="NCBI Taxonomy" id="63057"/>
    <lineage>
        <taxon>Eukaryota</taxon>
        <taxon>Viridiplantae</taxon>
        <taxon>Streptophyta</taxon>
        <taxon>Embryophyta</taxon>
        <taxon>Tracheophyta</taxon>
        <taxon>Spermatophyta</taxon>
        <taxon>Magnoliopsida</taxon>
        <taxon>eudicotyledons</taxon>
        <taxon>Gunneridae</taxon>
        <taxon>Pentapetalae</taxon>
        <taxon>rosids</taxon>
        <taxon>fabids</taxon>
        <taxon>Rosales</taxon>
        <taxon>Cannabaceae</taxon>
        <taxon>Trema</taxon>
    </lineage>
</organism>
<sequence>MRSLFQDFSYKHRDHSIIKCKMHDIVHDFLQFLTSNEYFIVSLSDAEERVDLNARHLNLMISPEKSCQTVSISNTTTKLHSLMVSYNAHRTYMFPDQFLDLTCLRALSLSGESMELPKNIGHLVCLRYLSLSNMNFKYIKVPPAIGDLFNLQTLRLLCEVTELPEEIGKLINLRHLYICYGEELSWPKSIGKLRSLQTLKMILISPNCQNFQLQDYRNLNSLRDIYLQGLGGEEHLEEAKEAQLHNKTALISLTLYFDSDDTKMENHETVLETLRPHENLKCLVISYYCGRSISPSWMMCLINLRELRLRNCHQYEILPPLGKLPCLELLDVVQSDGLKKMGPEFLGVEIDNGDGRGGAINITSAATFFPKLKQLRIDFALSLCEWVGVPGWMVNGPMKIMPRLESLILI</sequence>
<feature type="domain" description="Disease resistance R13L4/SHOC-2-like LRR" evidence="2">
    <location>
        <begin position="97"/>
        <end position="407"/>
    </location>
</feature>
<dbReference type="SUPFAM" id="SSF52058">
    <property type="entry name" value="L domain-like"/>
    <property type="match status" value="1"/>
</dbReference>
<dbReference type="OrthoDB" id="5279713at2759"/>
<evidence type="ECO:0000259" key="2">
    <source>
        <dbReference type="Pfam" id="PF23598"/>
    </source>
</evidence>
<dbReference type="InParanoid" id="A0A2P5FWI7"/>
<dbReference type="PANTHER" id="PTHR47186">
    <property type="entry name" value="LEUCINE-RICH REPEAT-CONTAINING PROTEIN 57"/>
    <property type="match status" value="1"/>
</dbReference>
<protein>
    <submittedName>
        <fullName evidence="3">LRR domain containing protein</fullName>
    </submittedName>
</protein>
<gene>
    <name evidence="3" type="ORF">TorRG33x02_019190</name>
</gene>
<dbReference type="PANTHER" id="PTHR47186:SF30">
    <property type="entry name" value="EF-HAND DOMAIN-CONTAINING PROTEIN"/>
    <property type="match status" value="1"/>
</dbReference>
<dbReference type="InterPro" id="IPR055414">
    <property type="entry name" value="LRR_R13L4/SHOC2-like"/>
</dbReference>
<name>A0A2P5FWI7_TREOI</name>